<dbReference type="PANTHER" id="PTHR11132">
    <property type="entry name" value="SOLUTE CARRIER FAMILY 35"/>
    <property type="match status" value="1"/>
</dbReference>
<accession>A0AAN7JJW6</accession>
<dbReference type="InterPro" id="IPR050186">
    <property type="entry name" value="TPT_transporter"/>
</dbReference>
<name>A0AAN7JJW6_9MYRT</name>
<feature type="domain" description="Sugar phosphate transporter" evidence="6">
    <location>
        <begin position="1"/>
        <end position="95"/>
    </location>
</feature>
<keyword evidence="3 5" id="KW-1133">Transmembrane helix</keyword>
<feature type="transmembrane region" description="Helical" evidence="5">
    <location>
        <begin position="12"/>
        <end position="32"/>
    </location>
</feature>
<evidence type="ECO:0000256" key="2">
    <source>
        <dbReference type="ARBA" id="ARBA00022692"/>
    </source>
</evidence>
<comment type="caution">
    <text evidence="7">The sequence shown here is derived from an EMBL/GenBank/DDBJ whole genome shotgun (WGS) entry which is preliminary data.</text>
</comment>
<dbReference type="GO" id="GO:0016020">
    <property type="term" value="C:membrane"/>
    <property type="evidence" value="ECO:0007669"/>
    <property type="project" value="UniProtKB-SubCell"/>
</dbReference>
<dbReference type="Pfam" id="PF03151">
    <property type="entry name" value="TPT"/>
    <property type="match status" value="1"/>
</dbReference>
<reference evidence="7 8" key="1">
    <citation type="journal article" date="2023" name="Hortic Res">
        <title>Pangenome of water caltrop reveals structural variations and asymmetric subgenome divergence after allopolyploidization.</title>
        <authorList>
            <person name="Zhang X."/>
            <person name="Chen Y."/>
            <person name="Wang L."/>
            <person name="Yuan Y."/>
            <person name="Fang M."/>
            <person name="Shi L."/>
            <person name="Lu R."/>
            <person name="Comes H.P."/>
            <person name="Ma Y."/>
            <person name="Chen Y."/>
            <person name="Huang G."/>
            <person name="Zhou Y."/>
            <person name="Zheng Z."/>
            <person name="Qiu Y."/>
        </authorList>
    </citation>
    <scope>NUCLEOTIDE SEQUENCE [LARGE SCALE GENOMIC DNA]</scope>
    <source>
        <tissue evidence="7">Roots</tissue>
    </source>
</reference>
<evidence type="ECO:0000256" key="5">
    <source>
        <dbReference type="SAM" id="Phobius"/>
    </source>
</evidence>
<comment type="subcellular location">
    <subcellularLocation>
        <location evidence="1">Membrane</location>
        <topology evidence="1">Multi-pass membrane protein</topology>
    </subcellularLocation>
</comment>
<dbReference type="Proteomes" id="UP001345219">
    <property type="component" value="Chromosome 20"/>
</dbReference>
<sequence>MVNKEESMDNITLFSIITMMSFVLLFPVACYLEGVKFSPAYFKLAAEQGMNVKQVLSRSLLAALCFHAYQQVSYMILQRVSPVTHSVGNCVKRVVAGGSDCQLCHLLQDSRLPHQFSRYWHCSCWSIPILKSQAY</sequence>
<evidence type="ECO:0000313" key="8">
    <source>
        <dbReference type="Proteomes" id="UP001345219"/>
    </source>
</evidence>
<evidence type="ECO:0000313" key="7">
    <source>
        <dbReference type="EMBL" id="KAK4747309.1"/>
    </source>
</evidence>
<dbReference type="AlphaFoldDB" id="A0AAN7JJW6"/>
<keyword evidence="2 5" id="KW-0812">Transmembrane</keyword>
<keyword evidence="8" id="KW-1185">Reference proteome</keyword>
<organism evidence="7 8">
    <name type="scientific">Trapa incisa</name>
    <dbReference type="NCBI Taxonomy" id="236973"/>
    <lineage>
        <taxon>Eukaryota</taxon>
        <taxon>Viridiplantae</taxon>
        <taxon>Streptophyta</taxon>
        <taxon>Embryophyta</taxon>
        <taxon>Tracheophyta</taxon>
        <taxon>Spermatophyta</taxon>
        <taxon>Magnoliopsida</taxon>
        <taxon>eudicotyledons</taxon>
        <taxon>Gunneridae</taxon>
        <taxon>Pentapetalae</taxon>
        <taxon>rosids</taxon>
        <taxon>malvids</taxon>
        <taxon>Myrtales</taxon>
        <taxon>Lythraceae</taxon>
        <taxon>Trapa</taxon>
    </lineage>
</organism>
<proteinExistence type="predicted"/>
<dbReference type="InterPro" id="IPR004853">
    <property type="entry name" value="Sugar_P_trans_dom"/>
</dbReference>
<evidence type="ECO:0000259" key="6">
    <source>
        <dbReference type="Pfam" id="PF03151"/>
    </source>
</evidence>
<evidence type="ECO:0000256" key="1">
    <source>
        <dbReference type="ARBA" id="ARBA00004141"/>
    </source>
</evidence>
<evidence type="ECO:0000256" key="3">
    <source>
        <dbReference type="ARBA" id="ARBA00022989"/>
    </source>
</evidence>
<evidence type="ECO:0000256" key="4">
    <source>
        <dbReference type="ARBA" id="ARBA00023136"/>
    </source>
</evidence>
<protein>
    <recommendedName>
        <fullName evidence="6">Sugar phosphate transporter domain-containing protein</fullName>
    </recommendedName>
</protein>
<keyword evidence="4 5" id="KW-0472">Membrane</keyword>
<dbReference type="EMBL" id="JAXIOK010000020">
    <property type="protein sequence ID" value="KAK4747309.1"/>
    <property type="molecule type" value="Genomic_DNA"/>
</dbReference>
<gene>
    <name evidence="7" type="ORF">SAY87_026346</name>
</gene>